<feature type="binding site" evidence="10 13">
    <location>
        <position position="65"/>
    </location>
    <ligand>
        <name>a divalent metal cation</name>
        <dbReference type="ChEBI" id="CHEBI:60240"/>
    </ligand>
</feature>
<dbReference type="NCBIfam" id="TIGR01163">
    <property type="entry name" value="rpe"/>
    <property type="match status" value="1"/>
</dbReference>
<feature type="binding site" evidence="10 13">
    <location>
        <position position="174"/>
    </location>
    <ligand>
        <name>a divalent metal cation</name>
        <dbReference type="ChEBI" id="CHEBI:60240"/>
    </ligand>
</feature>
<comment type="cofactor">
    <cofactor evidence="3">
        <name>Co(2+)</name>
        <dbReference type="ChEBI" id="CHEBI:48828"/>
    </cofactor>
</comment>
<keyword evidence="9 10" id="KW-0413">Isomerase</keyword>
<dbReference type="RefSeq" id="WP_115481061.1">
    <property type="nucleotide sequence ID" value="NZ_QRCT01000013.1"/>
</dbReference>
<comment type="cofactor">
    <cofactor evidence="5">
        <name>Fe(2+)</name>
        <dbReference type="ChEBI" id="CHEBI:29033"/>
    </cofactor>
</comment>
<feature type="binding site" evidence="10 14">
    <location>
        <begin position="141"/>
        <end position="144"/>
    </location>
    <ligand>
        <name>substrate</name>
    </ligand>
</feature>
<dbReference type="PIRSF" id="PIRSF001461">
    <property type="entry name" value="RPE"/>
    <property type="match status" value="1"/>
</dbReference>
<dbReference type="OrthoDB" id="1645589at2"/>
<evidence type="ECO:0000256" key="7">
    <source>
        <dbReference type="ARBA" id="ARBA00013188"/>
    </source>
</evidence>
<dbReference type="GO" id="GO:0046872">
    <property type="term" value="F:metal ion binding"/>
    <property type="evidence" value="ECO:0007669"/>
    <property type="project" value="UniProtKB-UniRule"/>
</dbReference>
<feature type="active site" description="Proton acceptor" evidence="10 12">
    <location>
        <position position="34"/>
    </location>
</feature>
<keyword evidence="10 11" id="KW-0119">Carbohydrate metabolism</keyword>
<feature type="binding site" evidence="10 13">
    <location>
        <position position="34"/>
    </location>
    <ligand>
        <name>a divalent metal cation</name>
        <dbReference type="ChEBI" id="CHEBI:60240"/>
    </ligand>
</feature>
<comment type="catalytic activity">
    <reaction evidence="1 10 11">
        <text>D-ribulose 5-phosphate = D-xylulose 5-phosphate</text>
        <dbReference type="Rhea" id="RHEA:13677"/>
        <dbReference type="ChEBI" id="CHEBI:57737"/>
        <dbReference type="ChEBI" id="CHEBI:58121"/>
        <dbReference type="EC" id="5.1.3.1"/>
    </reaction>
</comment>
<reference evidence="15 16" key="1">
    <citation type="submission" date="2018-07" db="EMBL/GenBank/DDBJ databases">
        <title>Anaerosacharophilus polymeroproducens gen. nov. sp. nov., an anaerobic bacterium isolated from salt field.</title>
        <authorList>
            <person name="Kim W."/>
            <person name="Yang S.-H."/>
            <person name="Oh J."/>
            <person name="Lee J.-H."/>
            <person name="Kwon K.K."/>
        </authorList>
    </citation>
    <scope>NUCLEOTIDE SEQUENCE [LARGE SCALE GENOMIC DNA]</scope>
    <source>
        <strain evidence="15 16">MCWD5</strain>
    </source>
</reference>
<evidence type="ECO:0000256" key="12">
    <source>
        <dbReference type="PIRSR" id="PIRSR001461-1"/>
    </source>
</evidence>
<evidence type="ECO:0000256" key="5">
    <source>
        <dbReference type="ARBA" id="ARBA00001954"/>
    </source>
</evidence>
<evidence type="ECO:0000256" key="8">
    <source>
        <dbReference type="ARBA" id="ARBA00022723"/>
    </source>
</evidence>
<feature type="binding site" evidence="14">
    <location>
        <position position="176"/>
    </location>
    <ligand>
        <name>substrate</name>
    </ligand>
</feature>
<comment type="cofactor">
    <cofactor evidence="2">
        <name>Mn(2+)</name>
        <dbReference type="ChEBI" id="CHEBI:29035"/>
    </cofactor>
</comment>
<evidence type="ECO:0000256" key="2">
    <source>
        <dbReference type="ARBA" id="ARBA00001936"/>
    </source>
</evidence>
<comment type="caution">
    <text evidence="15">The sequence shown here is derived from an EMBL/GenBank/DDBJ whole genome shotgun (WGS) entry which is preliminary data.</text>
</comment>
<dbReference type="EC" id="5.1.3.1" evidence="7 10"/>
<protein>
    <recommendedName>
        <fullName evidence="7 10">Ribulose-phosphate 3-epimerase</fullName>
        <ecNumber evidence="7 10">5.1.3.1</ecNumber>
    </recommendedName>
</protein>
<dbReference type="Gene3D" id="3.20.20.70">
    <property type="entry name" value="Aldolase class I"/>
    <property type="match status" value="1"/>
</dbReference>
<dbReference type="InterPro" id="IPR026019">
    <property type="entry name" value="Ribul_P_3_epim"/>
</dbReference>
<dbReference type="GO" id="GO:0004750">
    <property type="term" value="F:D-ribulose-phosphate 3-epimerase activity"/>
    <property type="evidence" value="ECO:0007669"/>
    <property type="project" value="UniProtKB-UniRule"/>
</dbReference>
<keyword evidence="13" id="KW-0862">Zinc</keyword>
<evidence type="ECO:0000256" key="10">
    <source>
        <dbReference type="HAMAP-Rule" id="MF_02227"/>
    </source>
</evidence>
<evidence type="ECO:0000256" key="1">
    <source>
        <dbReference type="ARBA" id="ARBA00001782"/>
    </source>
</evidence>
<keyword evidence="13" id="KW-0170">Cobalt</keyword>
<sequence>MYILAPSVLGADFTKLGEQIKRADQAGAEYIHLDVMDGEFVPSISFGMPVIKALRGITKKIFDVHLMIEQPERYIEEFAACGADVITVHVESCKHLDRVIHQIKETGAKVGVALNPATPIETIIHVLDLVDMILIMSVNPGFGGQSYIDYSTEKIRSLRNLLNERGLKTDIQVDGGITSDNVNVVLDAGANIIVSGTGVFKGNLEENITRFHEIFKCYN</sequence>
<evidence type="ECO:0000256" key="6">
    <source>
        <dbReference type="ARBA" id="ARBA00009541"/>
    </source>
</evidence>
<feature type="binding site" evidence="10">
    <location>
        <begin position="174"/>
        <end position="176"/>
    </location>
    <ligand>
        <name>substrate</name>
    </ligand>
</feature>
<feature type="binding site" evidence="10 14">
    <location>
        <position position="65"/>
    </location>
    <ligand>
        <name>substrate</name>
    </ligand>
</feature>
<dbReference type="InterPro" id="IPR013785">
    <property type="entry name" value="Aldolase_TIM"/>
</dbReference>
<feature type="binding site" evidence="14">
    <location>
        <begin position="196"/>
        <end position="197"/>
    </location>
    <ligand>
        <name>substrate</name>
    </ligand>
</feature>
<comment type="cofactor">
    <cofactor evidence="10 13">
        <name>a divalent metal cation</name>
        <dbReference type="ChEBI" id="CHEBI:60240"/>
    </cofactor>
    <text evidence="10 13">Binds 1 divalent metal cation per subunit.</text>
</comment>
<dbReference type="CDD" id="cd00429">
    <property type="entry name" value="RPE"/>
    <property type="match status" value="1"/>
</dbReference>
<feature type="binding site" evidence="10 13">
    <location>
        <position position="32"/>
    </location>
    <ligand>
        <name>a divalent metal cation</name>
        <dbReference type="ChEBI" id="CHEBI:60240"/>
    </ligand>
</feature>
<dbReference type="FunFam" id="3.20.20.70:FF:000004">
    <property type="entry name" value="Ribulose-phosphate 3-epimerase"/>
    <property type="match status" value="1"/>
</dbReference>
<name>A0A371AXN4_9FIRM</name>
<evidence type="ECO:0000256" key="9">
    <source>
        <dbReference type="ARBA" id="ARBA00023235"/>
    </source>
</evidence>
<evidence type="ECO:0000313" key="16">
    <source>
        <dbReference type="Proteomes" id="UP000255036"/>
    </source>
</evidence>
<comment type="cofactor">
    <cofactor evidence="4">
        <name>Zn(2+)</name>
        <dbReference type="ChEBI" id="CHEBI:29105"/>
    </cofactor>
</comment>
<dbReference type="InterPro" id="IPR011060">
    <property type="entry name" value="RibuloseP-bd_barrel"/>
</dbReference>
<dbReference type="SUPFAM" id="SSF51366">
    <property type="entry name" value="Ribulose-phoshate binding barrel"/>
    <property type="match status" value="1"/>
</dbReference>
<gene>
    <name evidence="10" type="primary">rpe</name>
    <name evidence="15" type="ORF">DWV06_04905</name>
</gene>
<keyword evidence="13" id="KW-0464">Manganese</keyword>
<evidence type="ECO:0000256" key="4">
    <source>
        <dbReference type="ARBA" id="ARBA00001947"/>
    </source>
</evidence>
<accession>A0A371AXN4</accession>
<dbReference type="Proteomes" id="UP000255036">
    <property type="component" value="Unassembled WGS sequence"/>
</dbReference>
<comment type="caution">
    <text evidence="10">Lacks conserved residue(s) required for the propagation of feature annotation.</text>
</comment>
<evidence type="ECO:0000313" key="15">
    <source>
        <dbReference type="EMBL" id="RDU24317.1"/>
    </source>
</evidence>
<dbReference type="GO" id="GO:0006098">
    <property type="term" value="P:pentose-phosphate shunt"/>
    <property type="evidence" value="ECO:0007669"/>
    <property type="project" value="UniProtKB-UniRule"/>
</dbReference>
<evidence type="ECO:0000256" key="13">
    <source>
        <dbReference type="PIRSR" id="PIRSR001461-2"/>
    </source>
</evidence>
<dbReference type="InterPro" id="IPR000056">
    <property type="entry name" value="Ribul_P_3_epim-like"/>
</dbReference>
<comment type="pathway">
    <text evidence="10">Carbohydrate degradation.</text>
</comment>
<dbReference type="Pfam" id="PF00834">
    <property type="entry name" value="Ribul_P_3_epim"/>
    <property type="match status" value="1"/>
</dbReference>
<evidence type="ECO:0000256" key="14">
    <source>
        <dbReference type="PIRSR" id="PIRSR001461-3"/>
    </source>
</evidence>
<keyword evidence="16" id="KW-1185">Reference proteome</keyword>
<keyword evidence="8 10" id="KW-0479">Metal-binding</keyword>
<feature type="binding site" evidence="10 14">
    <location>
        <position position="7"/>
    </location>
    <ligand>
        <name>substrate</name>
    </ligand>
</feature>
<feature type="active site" description="Proton donor" evidence="10 12">
    <location>
        <position position="174"/>
    </location>
</feature>
<dbReference type="GO" id="GO:0005737">
    <property type="term" value="C:cytoplasm"/>
    <property type="evidence" value="ECO:0007669"/>
    <property type="project" value="UniProtKB-ARBA"/>
</dbReference>
<dbReference type="AlphaFoldDB" id="A0A371AXN4"/>
<proteinExistence type="inferred from homology"/>
<dbReference type="HAMAP" id="MF_02227">
    <property type="entry name" value="RPE"/>
    <property type="match status" value="1"/>
</dbReference>
<evidence type="ECO:0000256" key="3">
    <source>
        <dbReference type="ARBA" id="ARBA00001941"/>
    </source>
</evidence>
<dbReference type="GO" id="GO:0019323">
    <property type="term" value="P:pentose catabolic process"/>
    <property type="evidence" value="ECO:0007669"/>
    <property type="project" value="UniProtKB-UniRule"/>
</dbReference>
<comment type="function">
    <text evidence="10">Catalyzes the reversible epimerization of D-ribulose 5-phosphate to D-xylulose 5-phosphate.</text>
</comment>
<dbReference type="PANTHER" id="PTHR11749">
    <property type="entry name" value="RIBULOSE-5-PHOSPHATE-3-EPIMERASE"/>
    <property type="match status" value="1"/>
</dbReference>
<comment type="similarity">
    <text evidence="6 10 11">Belongs to the ribulose-phosphate 3-epimerase family.</text>
</comment>
<evidence type="ECO:0000256" key="11">
    <source>
        <dbReference type="PIRNR" id="PIRNR001461"/>
    </source>
</evidence>
<dbReference type="EMBL" id="QRCT01000013">
    <property type="protein sequence ID" value="RDU24317.1"/>
    <property type="molecule type" value="Genomic_DNA"/>
</dbReference>
<dbReference type="NCBIfam" id="NF004076">
    <property type="entry name" value="PRK05581.1-4"/>
    <property type="match status" value="1"/>
</dbReference>
<organism evidence="15 16">
    <name type="scientific">Anaerosacchariphilus polymeriproducens</name>
    <dbReference type="NCBI Taxonomy" id="1812858"/>
    <lineage>
        <taxon>Bacteria</taxon>
        <taxon>Bacillati</taxon>
        <taxon>Bacillota</taxon>
        <taxon>Clostridia</taxon>
        <taxon>Lachnospirales</taxon>
        <taxon>Lachnospiraceae</taxon>
        <taxon>Anaerosacchariphilus</taxon>
    </lineage>
</organism>